<feature type="transmembrane region" description="Helical" evidence="1">
    <location>
        <begin position="186"/>
        <end position="212"/>
    </location>
</feature>
<feature type="transmembrane region" description="Helical" evidence="1">
    <location>
        <begin position="34"/>
        <end position="55"/>
    </location>
</feature>
<feature type="transmembrane region" description="Helical" evidence="1">
    <location>
        <begin position="315"/>
        <end position="333"/>
    </location>
</feature>
<keyword evidence="1" id="KW-0472">Membrane</keyword>
<feature type="transmembrane region" description="Helical" evidence="1">
    <location>
        <begin position="108"/>
        <end position="127"/>
    </location>
</feature>
<evidence type="ECO:0008006" key="4">
    <source>
        <dbReference type="Google" id="ProtNLM"/>
    </source>
</evidence>
<proteinExistence type="predicted"/>
<keyword evidence="1" id="KW-0812">Transmembrane</keyword>
<organism evidence="2 3">
    <name type="scientific">Mesorhizobium erdmanii</name>
    <dbReference type="NCBI Taxonomy" id="1777866"/>
    <lineage>
        <taxon>Bacteria</taxon>
        <taxon>Pseudomonadati</taxon>
        <taxon>Pseudomonadota</taxon>
        <taxon>Alphaproteobacteria</taxon>
        <taxon>Hyphomicrobiales</taxon>
        <taxon>Phyllobacteriaceae</taxon>
        <taxon>Mesorhizobium</taxon>
    </lineage>
</organism>
<dbReference type="RefSeq" id="WP_155765300.1">
    <property type="nucleotide sequence ID" value="NZ_CP033361.1"/>
</dbReference>
<protein>
    <recommendedName>
        <fullName evidence="4">Glycosyltransferase RgtA/B/C/D-like domain-containing protein</fullName>
    </recommendedName>
</protein>
<dbReference type="EMBL" id="CP033361">
    <property type="protein sequence ID" value="QKC77430.1"/>
    <property type="molecule type" value="Genomic_DNA"/>
</dbReference>
<evidence type="ECO:0000313" key="2">
    <source>
        <dbReference type="EMBL" id="QKC77430.1"/>
    </source>
</evidence>
<dbReference type="Proteomes" id="UP000503339">
    <property type="component" value="Chromosome"/>
</dbReference>
<dbReference type="KEGG" id="merd:EB233_19565"/>
<feature type="transmembrane region" description="Helical" evidence="1">
    <location>
        <begin position="339"/>
        <end position="356"/>
    </location>
</feature>
<feature type="transmembrane region" description="Helical" evidence="1">
    <location>
        <begin position="134"/>
        <end position="151"/>
    </location>
</feature>
<sequence length="496" mass="53380">MLPKPRNAMVPAADDLTVAARISPQDIDGVVQRWSAGSVLAMLVIATAALVLRLLGARGDLWLDEIWTFALLEPLTSIDQIFWRINHDNNHFLNSAYLYLIGPNASSLLQRGLSVALGVGAVLAAGLVAASRGWRTAIVTSVLFATSYPMVHYGSEARGYAGLVMFTLLSVLFLERRLDNRGSAIGFAAIVLVGFLSHLTMAETVVILVAWASWLAWSRTGSLASTNLEVGLIFAPAFLAVLPLAACVLLGSQVYGFQFGGVSSFSLQTFAQGYGGMIRYLFGLPSLMSDWICIGTACGLVLVSACLWRDRRTSLYVIGTVGLPLLMAAAHLPNVGFPRYFLVSGTLLLLVVGELLGRGFQAGGRGFLVSAAALAAMLVGNTSSLLQFYEHGRGSYSRMVDQMTPNGDSTYASGHDLRTGIVVDYFAGRLGRQASLVPADKMCSQPPDWLILEGGAHEQFQYVQPSSSCVLAFERTDAATAWGFSGIDWTLYRRRD</sequence>
<gene>
    <name evidence="2" type="ORF">EB233_19565</name>
</gene>
<feature type="transmembrane region" description="Helical" evidence="1">
    <location>
        <begin position="368"/>
        <end position="389"/>
    </location>
</feature>
<feature type="transmembrane region" description="Helical" evidence="1">
    <location>
        <begin position="288"/>
        <end position="308"/>
    </location>
</feature>
<feature type="transmembrane region" description="Helical" evidence="1">
    <location>
        <begin position="157"/>
        <end position="174"/>
    </location>
</feature>
<feature type="transmembrane region" description="Helical" evidence="1">
    <location>
        <begin position="262"/>
        <end position="282"/>
    </location>
</feature>
<feature type="transmembrane region" description="Helical" evidence="1">
    <location>
        <begin position="232"/>
        <end position="250"/>
    </location>
</feature>
<accession>A0A6M7UN27</accession>
<dbReference type="AlphaFoldDB" id="A0A6M7UN27"/>
<keyword evidence="3" id="KW-1185">Reference proteome</keyword>
<keyword evidence="1" id="KW-1133">Transmembrane helix</keyword>
<reference evidence="2 3" key="1">
    <citation type="submission" date="2018-10" db="EMBL/GenBank/DDBJ databases">
        <authorList>
            <person name="Perry B.J."/>
            <person name="Sullivan J.T."/>
            <person name="Murphy R.J.T."/>
            <person name="Ramsay J.P."/>
            <person name="Ronson C.W."/>
        </authorList>
    </citation>
    <scope>NUCLEOTIDE SEQUENCE [LARGE SCALE GENOMIC DNA]</scope>
    <source>
        <strain evidence="2 3">NZP2014</strain>
    </source>
</reference>
<name>A0A6M7UN27_9HYPH</name>
<evidence type="ECO:0000256" key="1">
    <source>
        <dbReference type="SAM" id="Phobius"/>
    </source>
</evidence>
<evidence type="ECO:0000313" key="3">
    <source>
        <dbReference type="Proteomes" id="UP000503339"/>
    </source>
</evidence>